<dbReference type="InterPro" id="IPR022409">
    <property type="entry name" value="PKD/Chitinase_dom"/>
</dbReference>
<dbReference type="PROSITE" id="PS50093">
    <property type="entry name" value="PKD"/>
    <property type="match status" value="1"/>
</dbReference>
<dbReference type="RefSeq" id="WP_194509673.1">
    <property type="nucleotide sequence ID" value="NZ_JADILU010000009.1"/>
</dbReference>
<dbReference type="InterPro" id="IPR035986">
    <property type="entry name" value="PKD_dom_sf"/>
</dbReference>
<comment type="caution">
    <text evidence="5">The sequence shown here is derived from an EMBL/GenBank/DDBJ whole genome shotgun (WGS) entry which is preliminary data.</text>
</comment>
<dbReference type="InterPro" id="IPR013783">
    <property type="entry name" value="Ig-like_fold"/>
</dbReference>
<dbReference type="Gene3D" id="2.60.40.10">
    <property type="entry name" value="Immunoglobulins"/>
    <property type="match status" value="1"/>
</dbReference>
<gene>
    <name evidence="5" type="ORF">ACFS29_18170</name>
</gene>
<dbReference type="PANTHER" id="PTHR47466">
    <property type="match status" value="1"/>
</dbReference>
<proteinExistence type="inferred from homology"/>
<dbReference type="NCBIfam" id="TIGR04183">
    <property type="entry name" value="Por_Secre_tail"/>
    <property type="match status" value="1"/>
</dbReference>
<evidence type="ECO:0000256" key="2">
    <source>
        <dbReference type="ARBA" id="ARBA00022729"/>
    </source>
</evidence>
<dbReference type="SUPFAM" id="SSF55486">
    <property type="entry name" value="Metalloproteases ('zincins'), catalytic domain"/>
    <property type="match status" value="1"/>
</dbReference>
<dbReference type="SMART" id="SM00089">
    <property type="entry name" value="PKD"/>
    <property type="match status" value="1"/>
</dbReference>
<keyword evidence="6" id="KW-1185">Reference proteome</keyword>
<dbReference type="Pfam" id="PF18911">
    <property type="entry name" value="PKD_4"/>
    <property type="match status" value="1"/>
</dbReference>
<evidence type="ECO:0000313" key="5">
    <source>
        <dbReference type="EMBL" id="MFD2917584.1"/>
    </source>
</evidence>
<keyword evidence="5" id="KW-0378">Hydrolase</keyword>
<keyword evidence="5" id="KW-0482">Metalloprotease</keyword>
<evidence type="ECO:0000256" key="1">
    <source>
        <dbReference type="ARBA" id="ARBA00008721"/>
    </source>
</evidence>
<sequence>MKLITQIKSFLFLIVAILSFSITSAQNEPQCGTIATAESEKYFQNSLPQVRQFEQEYYQKALQRSSTAVSTVPVKIHIIRTDEGFGGFTESTINDIIDNMNTFYINAFIEFFICDAINYIDSTEYYDFSINEQDALTNANNTPNVINIYFANSVSTEEGGGLCGYAFFPGGPDVIMMDNSCAINGSTMPHEMGHFFGLSHTHGNINGTLTTELVDGSNCDTDGDFVCDTAADPQLGYGNVNTSCNYVGNAIDANGDDFVPEPLNLMSYSRKECRTLFSQGQYARIYGVYQTSRSVMGCPSFNVDLTANFTRDCGNSMTVDFIDNSIGATSWEWDIDGDDIIDYTTQNPSHSYYGAGGYDVTLTISNGSQSLTKVYQEYIKVGGETTNTTQVILTLVTDDWPAETSWVFRNNNTAEEITSPEYIEGIDDFTTFIVPFNISTNECYTFEMIDSYGDGICCFSGNGSYTLETLEGDPIVTGGDYGDGEITYLSNNVLSIDNYFSANAISVYPNPTQDLLNIKLANTNDLPDGFKVYNMLGQIIRSKKINHVDDLRIQTNTLSNGVYYIELTKENNSSTIPFIKN</sequence>
<dbReference type="CDD" id="cd00146">
    <property type="entry name" value="PKD"/>
    <property type="match status" value="1"/>
</dbReference>
<dbReference type="PANTHER" id="PTHR47466:SF1">
    <property type="entry name" value="METALLOPROTEASE MEP1 (AFU_ORTHOLOGUE AFUA_1G07730)-RELATED"/>
    <property type="match status" value="1"/>
</dbReference>
<feature type="signal peptide" evidence="3">
    <location>
        <begin position="1"/>
        <end position="25"/>
    </location>
</feature>
<accession>A0ABW5ZX11</accession>
<evidence type="ECO:0000259" key="4">
    <source>
        <dbReference type="PROSITE" id="PS50093"/>
    </source>
</evidence>
<dbReference type="Pfam" id="PF18962">
    <property type="entry name" value="Por_Secre_tail"/>
    <property type="match status" value="1"/>
</dbReference>
<dbReference type="InterPro" id="IPR024079">
    <property type="entry name" value="MetalloPept_cat_dom_sf"/>
</dbReference>
<organism evidence="5 6">
    <name type="scientific">Psychroserpens luteus</name>
    <dbReference type="NCBI Taxonomy" id="1434066"/>
    <lineage>
        <taxon>Bacteria</taxon>
        <taxon>Pseudomonadati</taxon>
        <taxon>Bacteroidota</taxon>
        <taxon>Flavobacteriia</taxon>
        <taxon>Flavobacteriales</taxon>
        <taxon>Flavobacteriaceae</taxon>
        <taxon>Psychroserpens</taxon>
    </lineage>
</organism>
<evidence type="ECO:0000256" key="3">
    <source>
        <dbReference type="SAM" id="SignalP"/>
    </source>
</evidence>
<protein>
    <submittedName>
        <fullName evidence="5">Zinc-dependent metalloprotease</fullName>
    </submittedName>
</protein>
<dbReference type="Proteomes" id="UP001597548">
    <property type="component" value="Unassembled WGS sequence"/>
</dbReference>
<dbReference type="InterPro" id="IPR000601">
    <property type="entry name" value="PKD_dom"/>
</dbReference>
<feature type="chain" id="PRO_5046008955" evidence="3">
    <location>
        <begin position="26"/>
        <end position="581"/>
    </location>
</feature>
<evidence type="ECO:0000313" key="6">
    <source>
        <dbReference type="Proteomes" id="UP001597548"/>
    </source>
</evidence>
<dbReference type="Gene3D" id="3.40.390.10">
    <property type="entry name" value="Collagenase (Catalytic Domain)"/>
    <property type="match status" value="1"/>
</dbReference>
<reference evidence="6" key="1">
    <citation type="journal article" date="2019" name="Int. J. Syst. Evol. Microbiol.">
        <title>The Global Catalogue of Microorganisms (GCM) 10K type strain sequencing project: providing services to taxonomists for standard genome sequencing and annotation.</title>
        <authorList>
            <consortium name="The Broad Institute Genomics Platform"/>
            <consortium name="The Broad Institute Genome Sequencing Center for Infectious Disease"/>
            <person name="Wu L."/>
            <person name="Ma J."/>
        </authorList>
    </citation>
    <scope>NUCLEOTIDE SEQUENCE [LARGE SCALE GENOMIC DNA]</scope>
    <source>
        <strain evidence="6">KCTC 32514</strain>
    </source>
</reference>
<dbReference type="GO" id="GO:0008237">
    <property type="term" value="F:metallopeptidase activity"/>
    <property type="evidence" value="ECO:0007669"/>
    <property type="project" value="UniProtKB-KW"/>
</dbReference>
<dbReference type="EMBL" id="JBHUOS010000015">
    <property type="protein sequence ID" value="MFD2917584.1"/>
    <property type="molecule type" value="Genomic_DNA"/>
</dbReference>
<feature type="domain" description="PKD" evidence="4">
    <location>
        <begin position="329"/>
        <end position="366"/>
    </location>
</feature>
<dbReference type="InterPro" id="IPR026444">
    <property type="entry name" value="Secre_tail"/>
</dbReference>
<comment type="similarity">
    <text evidence="1">Belongs to the peptidase M43B family.</text>
</comment>
<dbReference type="SUPFAM" id="SSF49299">
    <property type="entry name" value="PKD domain"/>
    <property type="match status" value="1"/>
</dbReference>
<keyword evidence="5" id="KW-0645">Protease</keyword>
<keyword evidence="2 3" id="KW-0732">Signal</keyword>
<name>A0ABW5ZX11_9FLAO</name>